<gene>
    <name evidence="1" type="ORF">H6G03_06045</name>
</gene>
<dbReference type="InterPro" id="IPR029044">
    <property type="entry name" value="Nucleotide-diphossugar_trans"/>
</dbReference>
<evidence type="ECO:0000313" key="1">
    <source>
        <dbReference type="EMBL" id="MBD2180665.1"/>
    </source>
</evidence>
<reference evidence="1" key="1">
    <citation type="journal article" date="2015" name="ISME J.">
        <title>Draft Genome Sequence of Streptomyces incarnatus NRRL8089, which Produces the Nucleoside Antibiotic Sinefungin.</title>
        <authorList>
            <person name="Oshima K."/>
            <person name="Hattori M."/>
            <person name="Shimizu H."/>
            <person name="Fukuda K."/>
            <person name="Nemoto M."/>
            <person name="Inagaki K."/>
            <person name="Tamura T."/>
        </authorList>
    </citation>
    <scope>NUCLEOTIDE SEQUENCE</scope>
    <source>
        <strain evidence="1">FACHB-1375</strain>
    </source>
</reference>
<dbReference type="AlphaFoldDB" id="A0A926ZFB2"/>
<comment type="caution">
    <text evidence="1">The sequence shown here is derived from an EMBL/GenBank/DDBJ whole genome shotgun (WGS) entry which is preliminary data.</text>
</comment>
<name>A0A926ZFB2_9CYAN</name>
<dbReference type="EMBL" id="JACJPW010000011">
    <property type="protein sequence ID" value="MBD2180665.1"/>
    <property type="molecule type" value="Genomic_DNA"/>
</dbReference>
<keyword evidence="2" id="KW-1185">Reference proteome</keyword>
<dbReference type="Proteomes" id="UP000641646">
    <property type="component" value="Unassembled WGS sequence"/>
</dbReference>
<accession>A0A926ZFB2</accession>
<sequence>MARGIYIVANEKVSENAIALLNSIRYYDPDISVYLIPFNDNYQNLAATLNRLHNVQIFPDLDFLNQFTQKIAEIFERDFLALPNKMRKLVAWFGPLDEFLYIDTDIIVFEKIAKILDYLSEYGFICNDYHHAGRGLQDIFSPLVREEKIFTEAQLSDVFNSGFWASKKGTITLERMYELLRECSQHREYFDFSSQVTDQPILNYIVLNSIPKRFNLVKIPGGGPGSWAGSKHFQQKDIVLYDGEKKLQYLHWAGIPMKPGAPYRGLWEYYRYLNEPKPTETSTVEPKKITFWQRIINKTKSLF</sequence>
<dbReference type="SUPFAM" id="SSF53448">
    <property type="entry name" value="Nucleotide-diphospho-sugar transferases"/>
    <property type="match status" value="1"/>
</dbReference>
<dbReference type="Gene3D" id="3.90.550.10">
    <property type="entry name" value="Spore Coat Polysaccharide Biosynthesis Protein SpsA, Chain A"/>
    <property type="match status" value="1"/>
</dbReference>
<proteinExistence type="predicted"/>
<evidence type="ECO:0000313" key="2">
    <source>
        <dbReference type="Proteomes" id="UP000641646"/>
    </source>
</evidence>
<dbReference type="NCBIfam" id="NF045582">
    <property type="entry name" value="Npun_R2823_gen"/>
    <property type="match status" value="1"/>
</dbReference>
<organism evidence="1 2">
    <name type="scientific">Aerosakkonema funiforme FACHB-1375</name>
    <dbReference type="NCBI Taxonomy" id="2949571"/>
    <lineage>
        <taxon>Bacteria</taxon>
        <taxon>Bacillati</taxon>
        <taxon>Cyanobacteriota</taxon>
        <taxon>Cyanophyceae</taxon>
        <taxon>Oscillatoriophycideae</taxon>
        <taxon>Aerosakkonematales</taxon>
        <taxon>Aerosakkonemataceae</taxon>
        <taxon>Aerosakkonema</taxon>
    </lineage>
</organism>
<dbReference type="RefSeq" id="WP_190463105.1">
    <property type="nucleotide sequence ID" value="NZ_JACJPW010000011.1"/>
</dbReference>
<protein>
    <submittedName>
        <fullName evidence="1">Methionine synthase</fullName>
    </submittedName>
</protein>
<reference evidence="1" key="2">
    <citation type="submission" date="2020-08" db="EMBL/GenBank/DDBJ databases">
        <authorList>
            <person name="Chen M."/>
            <person name="Teng W."/>
            <person name="Zhao L."/>
            <person name="Hu C."/>
            <person name="Zhou Y."/>
            <person name="Han B."/>
            <person name="Song L."/>
            <person name="Shu W."/>
        </authorList>
    </citation>
    <scope>NUCLEOTIDE SEQUENCE</scope>
    <source>
        <strain evidence="1">FACHB-1375</strain>
    </source>
</reference>
<dbReference type="InterPro" id="IPR054619">
    <property type="entry name" value="Npun_R2821-like"/>
</dbReference>